<dbReference type="AlphaFoldDB" id="A0A1V0TL37"/>
<dbReference type="EMBL" id="CP020569">
    <property type="protein sequence ID" value="ARF53655.1"/>
    <property type="molecule type" value="Genomic_DNA"/>
</dbReference>
<evidence type="ECO:0008006" key="3">
    <source>
        <dbReference type="Google" id="ProtNLM"/>
    </source>
</evidence>
<evidence type="ECO:0000313" key="1">
    <source>
        <dbReference type="EMBL" id="ARF53655.1"/>
    </source>
</evidence>
<organism evidence="1 2">
    <name type="scientific">Streptomyces gilvosporeus</name>
    <dbReference type="NCBI Taxonomy" id="553510"/>
    <lineage>
        <taxon>Bacteria</taxon>
        <taxon>Bacillati</taxon>
        <taxon>Actinomycetota</taxon>
        <taxon>Actinomycetes</taxon>
        <taxon>Kitasatosporales</taxon>
        <taxon>Streptomycetaceae</taxon>
        <taxon>Streptomyces</taxon>
    </lineage>
</organism>
<name>A0A1V0TL37_9ACTN</name>
<dbReference type="STRING" id="553510.B1H19_05190"/>
<dbReference type="Proteomes" id="UP000192726">
    <property type="component" value="Chromosome"/>
</dbReference>
<keyword evidence="2" id="KW-1185">Reference proteome</keyword>
<gene>
    <name evidence="1" type="ORF">B1H19_05190</name>
</gene>
<evidence type="ECO:0000313" key="2">
    <source>
        <dbReference type="Proteomes" id="UP000192726"/>
    </source>
</evidence>
<proteinExistence type="predicted"/>
<protein>
    <recommendedName>
        <fullName evidence="3">Transposase</fullName>
    </recommendedName>
</protein>
<dbReference type="KEGG" id="sgv:B1H19_05190"/>
<sequence length="63" mass="6856">MRDNLVDRIAEAPREGWLGDVKGLGTRLEGAKGKLARMDAQTARTRQSIYLGIPSFGEIAARA</sequence>
<reference evidence="1 2" key="1">
    <citation type="submission" date="2017-04" db="EMBL/GenBank/DDBJ databases">
        <title>Complete Genome Sequence of Streptomyces gilvosporeus F607, a Capable Producer of Natamycin.</title>
        <authorList>
            <person name="Zong G."/>
            <person name="Zhong C."/>
            <person name="Fu J."/>
            <person name="Qin R."/>
            <person name="Cao G."/>
        </authorList>
    </citation>
    <scope>NUCLEOTIDE SEQUENCE [LARGE SCALE GENOMIC DNA]</scope>
    <source>
        <strain evidence="1 2">F607</strain>
    </source>
</reference>
<accession>A0A1V0TL37</accession>